<accession>A0AAW9J0K2</accession>
<dbReference type="InterPro" id="IPR013324">
    <property type="entry name" value="RNA_pol_sigma_r3/r4-like"/>
</dbReference>
<evidence type="ECO:0000313" key="3">
    <source>
        <dbReference type="Proteomes" id="UP001292252"/>
    </source>
</evidence>
<name>A0AAW9J0K2_BACTU</name>
<protein>
    <submittedName>
        <fullName evidence="2">Sigma-70 family RNA polymerase sigma factor</fullName>
    </submittedName>
</protein>
<dbReference type="RefSeq" id="WP_322471170.1">
    <property type="nucleotide sequence ID" value="NZ_JAXOTW010000001.1"/>
</dbReference>
<dbReference type="GO" id="GO:0003700">
    <property type="term" value="F:DNA-binding transcription factor activity"/>
    <property type="evidence" value="ECO:0007669"/>
    <property type="project" value="InterPro"/>
</dbReference>
<dbReference type="SUPFAM" id="SSF88659">
    <property type="entry name" value="Sigma3 and sigma4 domains of RNA polymerase sigma factors"/>
    <property type="match status" value="1"/>
</dbReference>
<dbReference type="InterPro" id="IPR013325">
    <property type="entry name" value="RNA_pol_sigma_r2"/>
</dbReference>
<dbReference type="NCBIfam" id="TIGR02937">
    <property type="entry name" value="sigma70-ECF"/>
    <property type="match status" value="1"/>
</dbReference>
<dbReference type="InterPro" id="IPR007627">
    <property type="entry name" value="RNA_pol_sigma70_r2"/>
</dbReference>
<organism evidence="2 3">
    <name type="scientific">Bacillus thuringiensis</name>
    <dbReference type="NCBI Taxonomy" id="1428"/>
    <lineage>
        <taxon>Bacteria</taxon>
        <taxon>Bacillati</taxon>
        <taxon>Bacillota</taxon>
        <taxon>Bacilli</taxon>
        <taxon>Bacillales</taxon>
        <taxon>Bacillaceae</taxon>
        <taxon>Bacillus</taxon>
        <taxon>Bacillus cereus group</taxon>
    </lineage>
</organism>
<reference evidence="2" key="1">
    <citation type="submission" date="2023-12" db="EMBL/GenBank/DDBJ databases">
        <title>Genome sequence of Bacillus thuringiensis strain SS10.</title>
        <authorList>
            <person name="Rouis S."/>
        </authorList>
    </citation>
    <scope>NUCLEOTIDE SEQUENCE</scope>
    <source>
        <strain evidence="2">SS10</strain>
    </source>
</reference>
<dbReference type="GO" id="GO:0006352">
    <property type="term" value="P:DNA-templated transcription initiation"/>
    <property type="evidence" value="ECO:0007669"/>
    <property type="project" value="InterPro"/>
</dbReference>
<dbReference type="SUPFAM" id="SSF88946">
    <property type="entry name" value="Sigma2 domain of RNA polymerase sigma factors"/>
    <property type="match status" value="1"/>
</dbReference>
<dbReference type="Gene3D" id="1.10.1740.10">
    <property type="match status" value="1"/>
</dbReference>
<dbReference type="AlphaFoldDB" id="A0AAW9J0K2"/>
<dbReference type="Proteomes" id="UP001292252">
    <property type="component" value="Unassembled WGS sequence"/>
</dbReference>
<evidence type="ECO:0000313" key="2">
    <source>
        <dbReference type="EMBL" id="MDZ5475108.1"/>
    </source>
</evidence>
<dbReference type="InterPro" id="IPR014284">
    <property type="entry name" value="RNA_pol_sigma-70_dom"/>
</dbReference>
<evidence type="ECO:0000259" key="1">
    <source>
        <dbReference type="Pfam" id="PF04542"/>
    </source>
</evidence>
<gene>
    <name evidence="2" type="ORF">U2F49_02110</name>
</gene>
<dbReference type="Pfam" id="PF04542">
    <property type="entry name" value="Sigma70_r2"/>
    <property type="match status" value="1"/>
</dbReference>
<proteinExistence type="predicted"/>
<comment type="caution">
    <text evidence="2">The sequence shown here is derived from an EMBL/GenBank/DDBJ whole genome shotgun (WGS) entry which is preliminary data.</text>
</comment>
<dbReference type="EMBL" id="JAXOTW010000001">
    <property type="protein sequence ID" value="MDZ5475108.1"/>
    <property type="molecule type" value="Genomic_DNA"/>
</dbReference>
<sequence length="213" mass="24747">MLPNDLFEGKKKLVFAAIKQHFGSFPKAKQIAQMNQIELDDLIQVGFITLWEACLKYDPNKKETFNAYVMAHMKWRMSDEINRKKLIKLTCHATPEEIEKVSFQSIDLHHEGETENEFFAISDIDVEEDVMNAIEFEEIMGVLDEREKFVLMHKSYGFTDLEIGSLLGKSRPVITQIKHQAFFKVNPNYKETGGKSLLLNRRKRENHQLGLVI</sequence>
<feature type="domain" description="RNA polymerase sigma-70 region 2" evidence="1">
    <location>
        <begin position="35"/>
        <end position="85"/>
    </location>
</feature>